<dbReference type="PROSITE" id="PS50011">
    <property type="entry name" value="PROTEIN_KINASE_DOM"/>
    <property type="match status" value="1"/>
</dbReference>
<dbReference type="GO" id="GO:0004674">
    <property type="term" value="F:protein serine/threonine kinase activity"/>
    <property type="evidence" value="ECO:0007669"/>
    <property type="project" value="TreeGrafter"/>
</dbReference>
<dbReference type="Proteomes" id="UP000565785">
    <property type="component" value="Unassembled WGS sequence"/>
</dbReference>
<dbReference type="GO" id="GO:0043408">
    <property type="term" value="P:regulation of MAPK cascade"/>
    <property type="evidence" value="ECO:0007669"/>
    <property type="project" value="TreeGrafter"/>
</dbReference>
<dbReference type="OrthoDB" id="2914378at2759"/>
<evidence type="ECO:0000313" key="3">
    <source>
        <dbReference type="Proteomes" id="UP000565785"/>
    </source>
</evidence>
<evidence type="ECO:0000313" key="2">
    <source>
        <dbReference type="EMBL" id="NXO01301.1"/>
    </source>
</evidence>
<sequence length="73" mass="7664">KSLNIVLGLDGSVKLTDFGVAAVIPAGQSTLRAPVGTRLWMAPEVLRGTSYGPKVDIWSLGITTIEMVEGVLP</sequence>
<dbReference type="PANTHER" id="PTHR48015">
    <property type="entry name" value="SERINE/THREONINE-PROTEIN KINASE TAO"/>
    <property type="match status" value="1"/>
</dbReference>
<comment type="caution">
    <text evidence="2">The sequence shown here is derived from an EMBL/GenBank/DDBJ whole genome shotgun (WGS) entry which is preliminary data.</text>
</comment>
<dbReference type="EMBL" id="VXBP01007861">
    <property type="protein sequence ID" value="NXO01301.1"/>
    <property type="molecule type" value="Genomic_DNA"/>
</dbReference>
<name>A0A7L1NMY4_RHICY</name>
<accession>A0A7L1NMY4</accession>
<dbReference type="PANTHER" id="PTHR48015:SF30">
    <property type="entry name" value="SERINE_THREONINE-PROTEIN KINASE PAK 3"/>
    <property type="match status" value="1"/>
</dbReference>
<feature type="non-terminal residue" evidence="2">
    <location>
        <position position="1"/>
    </location>
</feature>
<dbReference type="GO" id="GO:0005524">
    <property type="term" value="F:ATP binding"/>
    <property type="evidence" value="ECO:0007669"/>
    <property type="project" value="InterPro"/>
</dbReference>
<feature type="domain" description="Protein kinase" evidence="1">
    <location>
        <begin position="1"/>
        <end position="73"/>
    </location>
</feature>
<dbReference type="InterPro" id="IPR000719">
    <property type="entry name" value="Prot_kinase_dom"/>
</dbReference>
<dbReference type="GO" id="GO:0035556">
    <property type="term" value="P:intracellular signal transduction"/>
    <property type="evidence" value="ECO:0007669"/>
    <property type="project" value="TreeGrafter"/>
</dbReference>
<dbReference type="SUPFAM" id="SSF56112">
    <property type="entry name" value="Protein kinase-like (PK-like)"/>
    <property type="match status" value="1"/>
</dbReference>
<reference evidence="2 3" key="1">
    <citation type="submission" date="2019-09" db="EMBL/GenBank/DDBJ databases">
        <title>Bird 10,000 Genomes (B10K) Project - Family phase.</title>
        <authorList>
            <person name="Zhang G."/>
        </authorList>
    </citation>
    <scope>NUCLEOTIDE SEQUENCE [LARGE SCALE GENOMIC DNA]</scope>
    <source>
        <strain evidence="2">B10K-DU-002-35</strain>
        <tissue evidence="2">Muscle</tissue>
    </source>
</reference>
<dbReference type="Gene3D" id="1.10.510.10">
    <property type="entry name" value="Transferase(Phosphotransferase) domain 1"/>
    <property type="match status" value="1"/>
</dbReference>
<gene>
    <name evidence="2" type="primary">Pak3_3</name>
    <name evidence="2" type="ORF">RHICYA_R07186</name>
</gene>
<proteinExistence type="predicted"/>
<organism evidence="2 3">
    <name type="scientific">Rhinopomastus cyanomelas</name>
    <name type="common">Common scimitarbill</name>
    <dbReference type="NCBI Taxonomy" id="113115"/>
    <lineage>
        <taxon>Eukaryota</taxon>
        <taxon>Metazoa</taxon>
        <taxon>Chordata</taxon>
        <taxon>Craniata</taxon>
        <taxon>Vertebrata</taxon>
        <taxon>Euteleostomi</taxon>
        <taxon>Archelosauria</taxon>
        <taxon>Archosauria</taxon>
        <taxon>Dinosauria</taxon>
        <taxon>Saurischia</taxon>
        <taxon>Theropoda</taxon>
        <taxon>Coelurosauria</taxon>
        <taxon>Aves</taxon>
        <taxon>Neognathae</taxon>
        <taxon>Neoaves</taxon>
        <taxon>Telluraves</taxon>
        <taxon>Coraciimorphae</taxon>
        <taxon>Bucerotiformes</taxon>
        <taxon>Rhinopomastidae</taxon>
        <taxon>Rhinopomastus</taxon>
    </lineage>
</organism>
<dbReference type="InterPro" id="IPR050285">
    <property type="entry name" value="STE20_Ser/Thr_kinase"/>
</dbReference>
<keyword evidence="3" id="KW-1185">Reference proteome</keyword>
<dbReference type="GO" id="GO:0050770">
    <property type="term" value="P:regulation of axonogenesis"/>
    <property type="evidence" value="ECO:0007669"/>
    <property type="project" value="TreeGrafter"/>
</dbReference>
<dbReference type="AlphaFoldDB" id="A0A7L1NMY4"/>
<protein>
    <submittedName>
        <fullName evidence="2">PAK3 kinase</fullName>
    </submittedName>
</protein>
<dbReference type="InterPro" id="IPR011009">
    <property type="entry name" value="Kinase-like_dom_sf"/>
</dbReference>
<feature type="non-terminal residue" evidence="2">
    <location>
        <position position="73"/>
    </location>
</feature>
<dbReference type="GO" id="GO:0005737">
    <property type="term" value="C:cytoplasm"/>
    <property type="evidence" value="ECO:0007669"/>
    <property type="project" value="TreeGrafter"/>
</dbReference>
<dbReference type="Pfam" id="PF00069">
    <property type="entry name" value="Pkinase"/>
    <property type="match status" value="1"/>
</dbReference>
<keyword evidence="2" id="KW-0808">Transferase</keyword>
<dbReference type="GO" id="GO:0032956">
    <property type="term" value="P:regulation of actin cytoskeleton organization"/>
    <property type="evidence" value="ECO:0007669"/>
    <property type="project" value="TreeGrafter"/>
</dbReference>
<keyword evidence="2" id="KW-0418">Kinase</keyword>
<evidence type="ECO:0000259" key="1">
    <source>
        <dbReference type="PROSITE" id="PS50011"/>
    </source>
</evidence>